<dbReference type="InterPro" id="IPR013766">
    <property type="entry name" value="Thioredoxin_domain"/>
</dbReference>
<dbReference type="InterPro" id="IPR012336">
    <property type="entry name" value="Thioredoxin-like_fold"/>
</dbReference>
<proteinExistence type="predicted"/>
<sequence length="190" mass="20915">MSSSTDHGASWEQVLGKKLVRSAGEGAVEVVDTATALKGKHVGLYFSAHWCPPCRQFTPRMADTYSKLAKDGVEWEVVYVSCDRNKHQFEASQAVEYFSSMPWLAIPFEDSALRNTLKFRVQGIPTLVMMAPDTTILSANARAAVGVDANGAGFPWAGVSEPKGFPLPWMMLAILVFWIVQTFVVPKFRG</sequence>
<dbReference type="GO" id="GO:0004791">
    <property type="term" value="F:thioredoxin-disulfide reductase (NADPH) activity"/>
    <property type="evidence" value="ECO:0007669"/>
    <property type="project" value="TreeGrafter"/>
</dbReference>
<keyword evidence="1" id="KW-1133">Transmembrane helix</keyword>
<keyword evidence="1" id="KW-0472">Membrane</keyword>
<dbReference type="KEGG" id="mng:MNEG_2549"/>
<dbReference type="RefSeq" id="XP_013904433.1">
    <property type="nucleotide sequence ID" value="XM_014048979.1"/>
</dbReference>
<dbReference type="GO" id="GO:0030178">
    <property type="term" value="P:negative regulation of Wnt signaling pathway"/>
    <property type="evidence" value="ECO:0007669"/>
    <property type="project" value="TreeGrafter"/>
</dbReference>
<dbReference type="EC" id="1.8.1.8" evidence="3"/>
<dbReference type="EMBL" id="KK100510">
    <property type="protein sequence ID" value="KIZ05414.1"/>
    <property type="molecule type" value="Genomic_DNA"/>
</dbReference>
<keyword evidence="3" id="KW-0560">Oxidoreductase</keyword>
<evidence type="ECO:0000313" key="4">
    <source>
        <dbReference type="Proteomes" id="UP000054498"/>
    </source>
</evidence>
<dbReference type="STRING" id="145388.A0A0D2LFJ9"/>
<feature type="domain" description="Thioredoxin" evidence="2">
    <location>
        <begin position="21"/>
        <end position="145"/>
    </location>
</feature>
<dbReference type="CDD" id="cd02964">
    <property type="entry name" value="TryX_like_family"/>
    <property type="match status" value="1"/>
</dbReference>
<keyword evidence="4" id="KW-1185">Reference proteome</keyword>
<dbReference type="PANTHER" id="PTHR46472">
    <property type="entry name" value="NUCLEOREDOXIN"/>
    <property type="match status" value="1"/>
</dbReference>
<dbReference type="InterPro" id="IPR036249">
    <property type="entry name" value="Thioredoxin-like_sf"/>
</dbReference>
<dbReference type="AlphaFoldDB" id="A0A0D2LFJ9"/>
<evidence type="ECO:0000256" key="1">
    <source>
        <dbReference type="SAM" id="Phobius"/>
    </source>
</evidence>
<protein>
    <submittedName>
        <fullName evidence="3">Nucleoredoxin</fullName>
        <ecNumber evidence="3">1.8.1.8</ecNumber>
    </submittedName>
</protein>
<dbReference type="Gene3D" id="3.40.30.10">
    <property type="entry name" value="Glutaredoxin"/>
    <property type="match status" value="1"/>
</dbReference>
<dbReference type="GO" id="GO:0005634">
    <property type="term" value="C:nucleus"/>
    <property type="evidence" value="ECO:0007669"/>
    <property type="project" value="TreeGrafter"/>
</dbReference>
<accession>A0A0D2LFJ9</accession>
<reference evidence="3 4" key="1">
    <citation type="journal article" date="2013" name="BMC Genomics">
        <title>Reconstruction of the lipid metabolism for the microalga Monoraphidium neglectum from its genome sequence reveals characteristics suitable for biofuel production.</title>
        <authorList>
            <person name="Bogen C."/>
            <person name="Al-Dilaimi A."/>
            <person name="Albersmeier A."/>
            <person name="Wichmann J."/>
            <person name="Grundmann M."/>
            <person name="Rupp O."/>
            <person name="Lauersen K.J."/>
            <person name="Blifernez-Klassen O."/>
            <person name="Kalinowski J."/>
            <person name="Goesmann A."/>
            <person name="Mussgnug J.H."/>
            <person name="Kruse O."/>
        </authorList>
    </citation>
    <scope>NUCLEOTIDE SEQUENCE [LARGE SCALE GENOMIC DNA]</scope>
    <source>
        <strain evidence="3 4">SAG 48.87</strain>
    </source>
</reference>
<dbReference type="GO" id="GO:0031397">
    <property type="term" value="P:negative regulation of protein ubiquitination"/>
    <property type="evidence" value="ECO:0007669"/>
    <property type="project" value="TreeGrafter"/>
</dbReference>
<keyword evidence="1" id="KW-0812">Transmembrane</keyword>
<feature type="transmembrane region" description="Helical" evidence="1">
    <location>
        <begin position="167"/>
        <end position="185"/>
    </location>
</feature>
<dbReference type="OrthoDB" id="409136at2759"/>
<dbReference type="Proteomes" id="UP000054498">
    <property type="component" value="Unassembled WGS sequence"/>
</dbReference>
<gene>
    <name evidence="3" type="ORF">MNEG_2549</name>
</gene>
<dbReference type="SUPFAM" id="SSF52833">
    <property type="entry name" value="Thioredoxin-like"/>
    <property type="match status" value="1"/>
</dbReference>
<dbReference type="PANTHER" id="PTHR46472:SF1">
    <property type="entry name" value="NUCLEOREDOXIN"/>
    <property type="match status" value="1"/>
</dbReference>
<dbReference type="Pfam" id="PF13905">
    <property type="entry name" value="Thioredoxin_8"/>
    <property type="match status" value="1"/>
</dbReference>
<name>A0A0D2LFJ9_9CHLO</name>
<evidence type="ECO:0000313" key="3">
    <source>
        <dbReference type="EMBL" id="KIZ05414.1"/>
    </source>
</evidence>
<dbReference type="GeneID" id="25735427"/>
<dbReference type="PROSITE" id="PS51352">
    <property type="entry name" value="THIOREDOXIN_2"/>
    <property type="match status" value="1"/>
</dbReference>
<evidence type="ECO:0000259" key="2">
    <source>
        <dbReference type="PROSITE" id="PS51352"/>
    </source>
</evidence>
<organism evidence="3 4">
    <name type="scientific">Monoraphidium neglectum</name>
    <dbReference type="NCBI Taxonomy" id="145388"/>
    <lineage>
        <taxon>Eukaryota</taxon>
        <taxon>Viridiplantae</taxon>
        <taxon>Chlorophyta</taxon>
        <taxon>core chlorophytes</taxon>
        <taxon>Chlorophyceae</taxon>
        <taxon>CS clade</taxon>
        <taxon>Sphaeropleales</taxon>
        <taxon>Selenastraceae</taxon>
        <taxon>Monoraphidium</taxon>
    </lineage>
</organism>